<dbReference type="Proteomes" id="UP000251571">
    <property type="component" value="Unassembled WGS sequence"/>
</dbReference>
<evidence type="ECO:0000313" key="16">
    <source>
        <dbReference type="EMBL" id="SSA41595.1"/>
    </source>
</evidence>
<proteinExistence type="predicted"/>
<evidence type="ECO:0000256" key="6">
    <source>
        <dbReference type="ARBA" id="ARBA00022692"/>
    </source>
</evidence>
<dbReference type="RefSeq" id="WP_109563521.1">
    <property type="nucleotide sequence ID" value="NZ_QGDJ01000002.1"/>
</dbReference>
<keyword evidence="7" id="KW-0547">Nucleotide-binding</keyword>
<dbReference type="Gene3D" id="1.20.120.160">
    <property type="entry name" value="HPT domain"/>
    <property type="match status" value="1"/>
</dbReference>
<dbReference type="InterPro" id="IPR005467">
    <property type="entry name" value="His_kinase_dom"/>
</dbReference>
<reference evidence="15 17" key="2">
    <citation type="submission" date="2018-03" db="EMBL/GenBank/DDBJ databases">
        <title>Genomic Encyclopedia of Archaeal and Bacterial Type Strains, Phase II (KMG-II): from individual species to whole genera.</title>
        <authorList>
            <person name="Goeker M."/>
        </authorList>
    </citation>
    <scope>NUCLEOTIDE SEQUENCE [LARGE SCALE GENOMIC DNA]</scope>
    <source>
        <strain evidence="15 17">DSM 25227</strain>
    </source>
</reference>
<dbReference type="Gene3D" id="3.30.565.10">
    <property type="entry name" value="Histidine kinase-like ATPase, C-terminal domain"/>
    <property type="match status" value="1"/>
</dbReference>
<dbReference type="InterPro" id="IPR001789">
    <property type="entry name" value="Sig_transdc_resp-reg_receiver"/>
</dbReference>
<dbReference type="EC" id="2.7.13.3" evidence="3"/>
<dbReference type="GO" id="GO:0000160">
    <property type="term" value="P:phosphorelay signal transduction system"/>
    <property type="evidence" value="ECO:0007669"/>
    <property type="project" value="UniProtKB-KW"/>
</dbReference>
<keyword evidence="16" id="KW-0808">Transferase</keyword>
<dbReference type="AlphaFoldDB" id="A0A2Y9ABN4"/>
<keyword evidence="16" id="KW-0418">Kinase</keyword>
<evidence type="ECO:0000256" key="8">
    <source>
        <dbReference type="ARBA" id="ARBA00022840"/>
    </source>
</evidence>
<dbReference type="Proteomes" id="UP000245839">
    <property type="component" value="Unassembled WGS sequence"/>
</dbReference>
<evidence type="ECO:0000256" key="10">
    <source>
        <dbReference type="ARBA" id="ARBA00023012"/>
    </source>
</evidence>
<evidence type="ECO:0000313" key="18">
    <source>
        <dbReference type="Proteomes" id="UP000251571"/>
    </source>
</evidence>
<evidence type="ECO:0000256" key="5">
    <source>
        <dbReference type="ARBA" id="ARBA00022553"/>
    </source>
</evidence>
<evidence type="ECO:0000256" key="11">
    <source>
        <dbReference type="ARBA" id="ARBA00023136"/>
    </source>
</evidence>
<keyword evidence="8" id="KW-0067">ATP-binding</keyword>
<evidence type="ECO:0000313" key="17">
    <source>
        <dbReference type="Proteomes" id="UP000245839"/>
    </source>
</evidence>
<reference evidence="16 18" key="1">
    <citation type="submission" date="2016-10" db="EMBL/GenBank/DDBJ databases">
        <authorList>
            <person name="Cai Z."/>
        </authorList>
    </citation>
    <scope>NUCLEOTIDE SEQUENCE [LARGE SCALE GENOMIC DNA]</scope>
    <source>
        <strain evidence="16 18">DSM 25227</strain>
    </source>
</reference>
<keyword evidence="5 12" id="KW-0597">Phosphoprotein</keyword>
<comment type="subcellular location">
    <subcellularLocation>
        <location evidence="2">Cell membrane</location>
        <topology evidence="2">Multi-pass membrane protein</topology>
    </subcellularLocation>
</comment>
<dbReference type="SUPFAM" id="SSF52172">
    <property type="entry name" value="CheY-like"/>
    <property type="match status" value="1"/>
</dbReference>
<dbReference type="Pfam" id="PF00072">
    <property type="entry name" value="Response_reg"/>
    <property type="match status" value="1"/>
</dbReference>
<dbReference type="Gene3D" id="3.40.50.2300">
    <property type="match status" value="1"/>
</dbReference>
<dbReference type="SUPFAM" id="SSF47226">
    <property type="entry name" value="Histidine-containing phosphotransfer domain, HPT domain"/>
    <property type="match status" value="1"/>
</dbReference>
<keyword evidence="4" id="KW-1003">Cell membrane</keyword>
<keyword evidence="10" id="KW-0902">Two-component regulatory system</keyword>
<sequence length="482" mass="50993">MGRPEDSSGRRDFLAHDIRAAVADVIGGLRLVDTASLPAPAREQCTRVRVAAELIARLVEELLGDAPRPLEAFGALELDRFLLDELRRWQAVGRPIETEVKLIRGPGLPNLVRLDGLRLRRIVANLMGNAMRYADGGSVELRAEAAEDGSLSISVCDDGPGFPPEVLSRGAPGAPTGASEPDGAGMGLRIARFHVAELSGEMTLRNLPDGGAQVVVTIPAHVWKAPEQGGGAVDLTGRRVLVADDSGTTRTLTAAMLARLGMECEGARDGIDALNLFSRERFDLALIDLEMPRLGGLDVIRSVRRRQDRGIAPPMRIIAMTAHPGSQVEDEIRDAGADGILAKPLPELDVFGRVLAGFLSGAPDLSDWTPAMAPPFNRELLTELMGLAGEEGTTLFARLIDDLDAADTALGQALTAGDLDGMHAQSHVLLSLGGTIGAIPLQEASARLLDLSRARDVTASGIAAKVCLGRLGELRAALRALP</sequence>
<dbReference type="CDD" id="cd17546">
    <property type="entry name" value="REC_hyHK_CKI1_RcsC-like"/>
    <property type="match status" value="1"/>
</dbReference>
<dbReference type="PANTHER" id="PTHR45339">
    <property type="entry name" value="HYBRID SIGNAL TRANSDUCTION HISTIDINE KINASE J"/>
    <property type="match status" value="1"/>
</dbReference>
<comment type="catalytic activity">
    <reaction evidence="1">
        <text>ATP + protein L-histidine = ADP + protein N-phospho-L-histidine.</text>
        <dbReference type="EC" id="2.7.13.3"/>
    </reaction>
</comment>
<dbReference type="PROSITE" id="PS50110">
    <property type="entry name" value="RESPONSE_REGULATORY"/>
    <property type="match status" value="1"/>
</dbReference>
<dbReference type="PRINTS" id="PR00344">
    <property type="entry name" value="BCTRLSENSOR"/>
</dbReference>
<dbReference type="GO" id="GO:0005524">
    <property type="term" value="F:ATP binding"/>
    <property type="evidence" value="ECO:0007669"/>
    <property type="project" value="UniProtKB-KW"/>
</dbReference>
<feature type="domain" description="Response regulatory" evidence="14">
    <location>
        <begin position="239"/>
        <end position="358"/>
    </location>
</feature>
<evidence type="ECO:0000256" key="9">
    <source>
        <dbReference type="ARBA" id="ARBA00022989"/>
    </source>
</evidence>
<dbReference type="GO" id="GO:0005886">
    <property type="term" value="C:plasma membrane"/>
    <property type="evidence" value="ECO:0007669"/>
    <property type="project" value="UniProtKB-SubCell"/>
</dbReference>
<evidence type="ECO:0000259" key="14">
    <source>
        <dbReference type="PROSITE" id="PS50110"/>
    </source>
</evidence>
<keyword evidence="6" id="KW-0812">Transmembrane</keyword>
<dbReference type="PROSITE" id="PS50109">
    <property type="entry name" value="HIS_KIN"/>
    <property type="match status" value="1"/>
</dbReference>
<dbReference type="OrthoDB" id="7873557at2"/>
<dbReference type="EMBL" id="UETC01000002">
    <property type="protein sequence ID" value="SSA41595.1"/>
    <property type="molecule type" value="Genomic_DNA"/>
</dbReference>
<evidence type="ECO:0000256" key="2">
    <source>
        <dbReference type="ARBA" id="ARBA00004651"/>
    </source>
</evidence>
<dbReference type="Pfam" id="PF02518">
    <property type="entry name" value="HATPase_c"/>
    <property type="match status" value="1"/>
</dbReference>
<dbReference type="InterPro" id="IPR011006">
    <property type="entry name" value="CheY-like_superfamily"/>
</dbReference>
<dbReference type="EMBL" id="QGDJ01000002">
    <property type="protein sequence ID" value="PWJ21185.1"/>
    <property type="molecule type" value="Genomic_DNA"/>
</dbReference>
<dbReference type="InterPro" id="IPR036890">
    <property type="entry name" value="HATPase_C_sf"/>
</dbReference>
<keyword evidence="11" id="KW-0472">Membrane</keyword>
<evidence type="ECO:0000256" key="7">
    <source>
        <dbReference type="ARBA" id="ARBA00022741"/>
    </source>
</evidence>
<evidence type="ECO:0000259" key="13">
    <source>
        <dbReference type="PROSITE" id="PS50109"/>
    </source>
</evidence>
<dbReference type="InterPro" id="IPR036641">
    <property type="entry name" value="HPT_dom_sf"/>
</dbReference>
<dbReference type="PANTHER" id="PTHR45339:SF1">
    <property type="entry name" value="HYBRID SIGNAL TRANSDUCTION HISTIDINE KINASE J"/>
    <property type="match status" value="1"/>
</dbReference>
<dbReference type="SMART" id="SM00387">
    <property type="entry name" value="HATPase_c"/>
    <property type="match status" value="1"/>
</dbReference>
<accession>A0A2Y9ABN4</accession>
<dbReference type="InterPro" id="IPR003594">
    <property type="entry name" value="HATPase_dom"/>
</dbReference>
<evidence type="ECO:0000256" key="1">
    <source>
        <dbReference type="ARBA" id="ARBA00000085"/>
    </source>
</evidence>
<dbReference type="SMART" id="SM00448">
    <property type="entry name" value="REC"/>
    <property type="match status" value="1"/>
</dbReference>
<feature type="domain" description="Histidine kinase" evidence="13">
    <location>
        <begin position="13"/>
        <end position="222"/>
    </location>
</feature>
<evidence type="ECO:0000313" key="15">
    <source>
        <dbReference type="EMBL" id="PWJ21185.1"/>
    </source>
</evidence>
<evidence type="ECO:0000256" key="3">
    <source>
        <dbReference type="ARBA" id="ARBA00012438"/>
    </source>
</evidence>
<dbReference type="SUPFAM" id="SSF55874">
    <property type="entry name" value="ATPase domain of HSP90 chaperone/DNA topoisomerase II/histidine kinase"/>
    <property type="match status" value="1"/>
</dbReference>
<dbReference type="InterPro" id="IPR004358">
    <property type="entry name" value="Sig_transdc_His_kin-like_C"/>
</dbReference>
<keyword evidence="9" id="KW-1133">Transmembrane helix</keyword>
<name>A0A2Y9ABN4_9RHOB</name>
<keyword evidence="17" id="KW-1185">Reference proteome</keyword>
<gene>
    <name evidence="15" type="ORF">BCF38_102435</name>
    <name evidence="16" type="ORF">SAMN05421539_102435</name>
</gene>
<evidence type="ECO:0000256" key="4">
    <source>
        <dbReference type="ARBA" id="ARBA00022475"/>
    </source>
</evidence>
<protein>
    <recommendedName>
        <fullName evidence="3">histidine kinase</fullName>
        <ecNumber evidence="3">2.7.13.3</ecNumber>
    </recommendedName>
</protein>
<evidence type="ECO:0000256" key="12">
    <source>
        <dbReference type="PROSITE-ProRule" id="PRU00169"/>
    </source>
</evidence>
<feature type="modified residue" description="4-aspartylphosphate" evidence="12">
    <location>
        <position position="288"/>
    </location>
</feature>
<dbReference type="GO" id="GO:0004673">
    <property type="term" value="F:protein histidine kinase activity"/>
    <property type="evidence" value="ECO:0007669"/>
    <property type="project" value="UniProtKB-EC"/>
</dbReference>
<organism evidence="16 18">
    <name type="scientific">Jannaschia seohaensis</name>
    <dbReference type="NCBI Taxonomy" id="475081"/>
    <lineage>
        <taxon>Bacteria</taxon>
        <taxon>Pseudomonadati</taxon>
        <taxon>Pseudomonadota</taxon>
        <taxon>Alphaproteobacteria</taxon>
        <taxon>Rhodobacterales</taxon>
        <taxon>Roseobacteraceae</taxon>
        <taxon>Jannaschia</taxon>
    </lineage>
</organism>